<evidence type="ECO:0000256" key="1">
    <source>
        <dbReference type="SAM" id="MobiDB-lite"/>
    </source>
</evidence>
<dbReference type="PANTHER" id="PTHR31286:SF180">
    <property type="entry name" value="OS10G0362600 PROTEIN"/>
    <property type="match status" value="1"/>
</dbReference>
<name>A0A7N0TI98_KALFE</name>
<keyword evidence="3" id="KW-1185">Reference proteome</keyword>
<dbReference type="Gramene" id="Kaladp0037s0342.1.v1.1">
    <property type="protein sequence ID" value="Kaladp0037s0342.1.v1.1"/>
    <property type="gene ID" value="Kaladp0037s0342.v1.1"/>
</dbReference>
<evidence type="ECO:0000313" key="2">
    <source>
        <dbReference type="EnsemblPlants" id="Kaladp0037s0342.1.v1.1"/>
    </source>
</evidence>
<protein>
    <submittedName>
        <fullName evidence="2">Uncharacterized protein</fullName>
    </submittedName>
</protein>
<dbReference type="InterPro" id="IPR040256">
    <property type="entry name" value="At4g02000-like"/>
</dbReference>
<dbReference type="Proteomes" id="UP000594263">
    <property type="component" value="Unplaced"/>
</dbReference>
<dbReference type="EnsemblPlants" id="Kaladp0037s0342.1.v1.1">
    <property type="protein sequence ID" value="Kaladp0037s0342.1.v1.1"/>
    <property type="gene ID" value="Kaladp0037s0342.v1.1"/>
</dbReference>
<feature type="region of interest" description="Disordered" evidence="1">
    <location>
        <begin position="241"/>
        <end position="287"/>
    </location>
</feature>
<feature type="compositionally biased region" description="Polar residues" evidence="1">
    <location>
        <begin position="276"/>
        <end position="287"/>
    </location>
</feature>
<accession>A0A7N0TI98</accession>
<feature type="region of interest" description="Disordered" evidence="1">
    <location>
        <begin position="130"/>
        <end position="179"/>
    </location>
</feature>
<feature type="compositionally biased region" description="Basic and acidic residues" evidence="1">
    <location>
        <begin position="259"/>
        <end position="274"/>
    </location>
</feature>
<evidence type="ECO:0000313" key="3">
    <source>
        <dbReference type="Proteomes" id="UP000594263"/>
    </source>
</evidence>
<reference evidence="2" key="1">
    <citation type="submission" date="2021-01" db="UniProtKB">
        <authorList>
            <consortium name="EnsemblPlants"/>
        </authorList>
    </citation>
    <scope>IDENTIFICATION</scope>
</reference>
<dbReference type="PANTHER" id="PTHR31286">
    <property type="entry name" value="GLYCINE-RICH CELL WALL STRUCTURAL PROTEIN 1.8-LIKE"/>
    <property type="match status" value="1"/>
</dbReference>
<sequence>MALTQAPRRPFGKFLDINKHTKMRTRCSFARCWVEIDLAKPLPTEIWIDIGDGHGWWQDIVYEGNLKFCSKCKLHGHELAECRKMRPKIQTEQETPQEQSTHIKRTLNQTQEWILADTREAVKESRKGVMNTNIPSRNPSSSNALSPDMAEEEEIVEVTDSKEPQMAVNTGTHAPNLKRGCSESNLLDLEEDFNPKKTYPLERSCSMNDMQKDYADSKLEFLYKQFEHYHLISKHLRKTKEENLQRRKIREQTNPVTDPQKHDLQIEANQKDNEENFLSQVPETQQE</sequence>
<proteinExistence type="predicted"/>
<organism evidence="2 3">
    <name type="scientific">Kalanchoe fedtschenkoi</name>
    <name type="common">Lavender scallops</name>
    <name type="synonym">South American air plant</name>
    <dbReference type="NCBI Taxonomy" id="63787"/>
    <lineage>
        <taxon>Eukaryota</taxon>
        <taxon>Viridiplantae</taxon>
        <taxon>Streptophyta</taxon>
        <taxon>Embryophyta</taxon>
        <taxon>Tracheophyta</taxon>
        <taxon>Spermatophyta</taxon>
        <taxon>Magnoliopsida</taxon>
        <taxon>eudicotyledons</taxon>
        <taxon>Gunneridae</taxon>
        <taxon>Pentapetalae</taxon>
        <taxon>Saxifragales</taxon>
        <taxon>Crassulaceae</taxon>
        <taxon>Kalanchoe</taxon>
    </lineage>
</organism>
<dbReference type="AlphaFoldDB" id="A0A7N0TI98"/>
<feature type="compositionally biased region" description="Polar residues" evidence="1">
    <location>
        <begin position="130"/>
        <end position="145"/>
    </location>
</feature>